<organism evidence="1">
    <name type="scientific">Rhizophora mucronata</name>
    <name type="common">Asiatic mangrove</name>
    <dbReference type="NCBI Taxonomy" id="61149"/>
    <lineage>
        <taxon>Eukaryota</taxon>
        <taxon>Viridiplantae</taxon>
        <taxon>Streptophyta</taxon>
        <taxon>Embryophyta</taxon>
        <taxon>Tracheophyta</taxon>
        <taxon>Spermatophyta</taxon>
        <taxon>Magnoliopsida</taxon>
        <taxon>eudicotyledons</taxon>
        <taxon>Gunneridae</taxon>
        <taxon>Pentapetalae</taxon>
        <taxon>rosids</taxon>
        <taxon>fabids</taxon>
        <taxon>Malpighiales</taxon>
        <taxon>Rhizophoraceae</taxon>
        <taxon>Rhizophora</taxon>
    </lineage>
</organism>
<name>A0A2P2R308_RHIMU</name>
<accession>A0A2P2R308</accession>
<evidence type="ECO:0000313" key="1">
    <source>
        <dbReference type="EMBL" id="MBX73649.1"/>
    </source>
</evidence>
<sequence>MSYIIKLLECTTPKGTNSIHFCPTNKILHDISHLSHVDTNFTKKNNQEM</sequence>
<dbReference type="AlphaFoldDB" id="A0A2P2R308"/>
<proteinExistence type="predicted"/>
<protein>
    <submittedName>
        <fullName evidence="1">Uncharacterized protein</fullName>
    </submittedName>
</protein>
<reference evidence="1" key="1">
    <citation type="submission" date="2018-02" db="EMBL/GenBank/DDBJ databases">
        <title>Rhizophora mucronata_Transcriptome.</title>
        <authorList>
            <person name="Meera S.P."/>
            <person name="Sreeshan A."/>
            <person name="Augustine A."/>
        </authorList>
    </citation>
    <scope>NUCLEOTIDE SEQUENCE</scope>
    <source>
        <tissue evidence="1">Leaf</tissue>
    </source>
</reference>
<dbReference type="EMBL" id="GGEC01093165">
    <property type="protein sequence ID" value="MBX73649.1"/>
    <property type="molecule type" value="Transcribed_RNA"/>
</dbReference>